<protein>
    <submittedName>
        <fullName evidence="7">Uncharacterized protein</fullName>
    </submittedName>
</protein>
<dbReference type="GO" id="GO:0005524">
    <property type="term" value="F:ATP binding"/>
    <property type="evidence" value="ECO:0007669"/>
    <property type="project" value="UniProtKB-KW"/>
</dbReference>
<dbReference type="PANTHER" id="PTHR11638">
    <property type="entry name" value="ATP-DEPENDENT CLP PROTEASE"/>
    <property type="match status" value="1"/>
</dbReference>
<dbReference type="Proteomes" id="UP000636709">
    <property type="component" value="Unassembled WGS sequence"/>
</dbReference>
<dbReference type="InterPro" id="IPR019489">
    <property type="entry name" value="Clp_ATPase_C"/>
</dbReference>
<dbReference type="InterPro" id="IPR003959">
    <property type="entry name" value="ATPase_AAA_core"/>
</dbReference>
<feature type="compositionally biased region" description="Basic residues" evidence="4">
    <location>
        <begin position="449"/>
        <end position="459"/>
    </location>
</feature>
<keyword evidence="8" id="KW-1185">Reference proteome</keyword>
<dbReference type="InterPro" id="IPR050130">
    <property type="entry name" value="ClpA_ClpB"/>
</dbReference>
<feature type="region of interest" description="Disordered" evidence="4">
    <location>
        <begin position="478"/>
        <end position="577"/>
    </location>
</feature>
<evidence type="ECO:0000313" key="7">
    <source>
        <dbReference type="EMBL" id="KAF8698710.1"/>
    </source>
</evidence>
<evidence type="ECO:0000259" key="6">
    <source>
        <dbReference type="SMART" id="SM01086"/>
    </source>
</evidence>
<organism evidence="7 8">
    <name type="scientific">Digitaria exilis</name>
    <dbReference type="NCBI Taxonomy" id="1010633"/>
    <lineage>
        <taxon>Eukaryota</taxon>
        <taxon>Viridiplantae</taxon>
        <taxon>Streptophyta</taxon>
        <taxon>Embryophyta</taxon>
        <taxon>Tracheophyta</taxon>
        <taxon>Spermatophyta</taxon>
        <taxon>Magnoliopsida</taxon>
        <taxon>Liliopsida</taxon>
        <taxon>Poales</taxon>
        <taxon>Poaceae</taxon>
        <taxon>PACMAD clade</taxon>
        <taxon>Panicoideae</taxon>
        <taxon>Panicodae</taxon>
        <taxon>Paniceae</taxon>
        <taxon>Anthephorinae</taxon>
        <taxon>Digitaria</taxon>
    </lineage>
</organism>
<evidence type="ECO:0000259" key="5">
    <source>
        <dbReference type="SMART" id="SM00382"/>
    </source>
</evidence>
<dbReference type="GO" id="GO:0016887">
    <property type="term" value="F:ATP hydrolysis activity"/>
    <property type="evidence" value="ECO:0007669"/>
    <property type="project" value="InterPro"/>
</dbReference>
<evidence type="ECO:0000256" key="1">
    <source>
        <dbReference type="ARBA" id="ARBA00022741"/>
    </source>
</evidence>
<feature type="domain" description="AAA+ ATPase" evidence="5">
    <location>
        <begin position="123"/>
        <end position="272"/>
    </location>
</feature>
<reference evidence="7" key="1">
    <citation type="submission" date="2020-07" db="EMBL/GenBank/DDBJ databases">
        <title>Genome sequence and genetic diversity analysis of an under-domesticated orphan crop, white fonio (Digitaria exilis).</title>
        <authorList>
            <person name="Bennetzen J.L."/>
            <person name="Chen S."/>
            <person name="Ma X."/>
            <person name="Wang X."/>
            <person name="Yssel A.E.J."/>
            <person name="Chaluvadi S.R."/>
            <person name="Johnson M."/>
            <person name="Gangashetty P."/>
            <person name="Hamidou F."/>
            <person name="Sanogo M.D."/>
            <person name="Zwaenepoel A."/>
            <person name="Wallace J."/>
            <person name="Van De Peer Y."/>
            <person name="Van Deynze A."/>
        </authorList>
    </citation>
    <scope>NUCLEOTIDE SEQUENCE</scope>
    <source>
        <tissue evidence="7">Leaves</tissue>
    </source>
</reference>
<gene>
    <name evidence="7" type="ORF">HU200_034962</name>
</gene>
<dbReference type="EMBL" id="JACEFO010001862">
    <property type="protein sequence ID" value="KAF8698710.1"/>
    <property type="molecule type" value="Genomic_DNA"/>
</dbReference>
<dbReference type="InterPro" id="IPR003593">
    <property type="entry name" value="AAA+_ATPase"/>
</dbReference>
<keyword evidence="3" id="KW-0143">Chaperone</keyword>
<dbReference type="AlphaFoldDB" id="A0A835BUG0"/>
<accession>A0A835BUG0</accession>
<dbReference type="Gene3D" id="1.10.8.60">
    <property type="match status" value="1"/>
</dbReference>
<evidence type="ECO:0000256" key="4">
    <source>
        <dbReference type="SAM" id="MobiDB-lite"/>
    </source>
</evidence>
<dbReference type="FunFam" id="3.40.50.300:FF:000025">
    <property type="entry name" value="ATP-dependent Clp protease subunit"/>
    <property type="match status" value="1"/>
</dbReference>
<dbReference type="SUPFAM" id="SSF52540">
    <property type="entry name" value="P-loop containing nucleoside triphosphate hydrolases"/>
    <property type="match status" value="1"/>
</dbReference>
<dbReference type="OrthoDB" id="47330at2759"/>
<dbReference type="Pfam" id="PF17871">
    <property type="entry name" value="AAA_lid_9"/>
    <property type="match status" value="1"/>
</dbReference>
<dbReference type="Pfam" id="PF10431">
    <property type="entry name" value="ClpB_D2-small"/>
    <property type="match status" value="1"/>
</dbReference>
<dbReference type="GO" id="GO:0005737">
    <property type="term" value="C:cytoplasm"/>
    <property type="evidence" value="ECO:0007669"/>
    <property type="project" value="TreeGrafter"/>
</dbReference>
<dbReference type="SMART" id="SM00382">
    <property type="entry name" value="AAA"/>
    <property type="match status" value="1"/>
</dbReference>
<evidence type="ECO:0000256" key="3">
    <source>
        <dbReference type="ARBA" id="ARBA00023186"/>
    </source>
</evidence>
<dbReference type="PANTHER" id="PTHR11638:SF159">
    <property type="entry name" value="AAA+ ATPASE DOMAIN-CONTAINING PROTEIN"/>
    <property type="match status" value="1"/>
</dbReference>
<keyword evidence="2" id="KW-0067">ATP-binding</keyword>
<feature type="compositionally biased region" description="Basic residues" evidence="4">
    <location>
        <begin position="496"/>
        <end position="505"/>
    </location>
</feature>
<dbReference type="Pfam" id="PF07724">
    <property type="entry name" value="AAA_2"/>
    <property type="match status" value="1"/>
</dbReference>
<dbReference type="Gene3D" id="3.40.50.300">
    <property type="entry name" value="P-loop containing nucleotide triphosphate hydrolases"/>
    <property type="match status" value="2"/>
</dbReference>
<dbReference type="InterPro" id="IPR027417">
    <property type="entry name" value="P-loop_NTPase"/>
</dbReference>
<comment type="caution">
    <text evidence="7">The sequence shown here is derived from an EMBL/GenBank/DDBJ whole genome shotgun (WGS) entry which is preliminary data.</text>
</comment>
<feature type="region of interest" description="Disordered" evidence="4">
    <location>
        <begin position="432"/>
        <end position="459"/>
    </location>
</feature>
<dbReference type="PRINTS" id="PR00300">
    <property type="entry name" value="CLPPROTEASEA"/>
</dbReference>
<evidence type="ECO:0000313" key="8">
    <source>
        <dbReference type="Proteomes" id="UP000636709"/>
    </source>
</evidence>
<keyword evidence="1" id="KW-0547">Nucleotide-binding</keyword>
<dbReference type="InterPro" id="IPR001270">
    <property type="entry name" value="ClpA/B"/>
</dbReference>
<feature type="domain" description="Clp ATPase C-terminal" evidence="6">
    <location>
        <begin position="290"/>
        <end position="384"/>
    </location>
</feature>
<dbReference type="CDD" id="cd19499">
    <property type="entry name" value="RecA-like_ClpB_Hsp104-like"/>
    <property type="match status" value="1"/>
</dbReference>
<feature type="region of interest" description="Disordered" evidence="4">
    <location>
        <begin position="390"/>
        <end position="412"/>
    </location>
</feature>
<dbReference type="SMART" id="SM01086">
    <property type="entry name" value="ClpB_D2-small"/>
    <property type="match status" value="1"/>
</dbReference>
<dbReference type="InterPro" id="IPR041546">
    <property type="entry name" value="ClpA/ClpB_AAA_lid"/>
</dbReference>
<sequence>MLAARYLPGRYFPAKAIDLVDEACSTARLKLDLRASHQLGGDDRSSKTTLQDDRTVVGPDDIAEVVTKWTGIPVTRPGQDERERLACLPERLQQRVVGQHEAVGAVADAVVRSRSGLGNPKQPSGSFLFLGATGVGKTELAKALADQLFGDEKHLVRIDMSEYVGDWSVSRLIGAPPGYIGYEKGGELTEQVMQRPYSVVLVDEVEKGSDAVMNLFLQILDDGRLTDGKGRTVDFTNTIIIMTSNLGAHHLVGCPPDAADARQRVIADVRSRLRPELINRLDEMVVFRPLSGDTLREVVKLQVADIAARLADGRGIGLDVTDEAADVVRSMSSDQVAMYGARPIKRCLQNMVMTRISRMMVHGEVDDGCNISIDAADDMADLVFNVKKPDEESPPLTNKVKPVPKRREKKIKPESVVQECNISVSDANEPVLNNKTDEELPPLTNKVKPVQKKREKKVKPVSVVEECKTPVSAANEPVLGNKIDEDLPPLTNKAKPAPKKRTKKSSVKDCKISLSDANQPALDNKTDEELSPLTNEKSPDSASKKGPSSLTRVWNSILRRQGGDGKTSVSEGSMDGH</sequence>
<name>A0A835BUG0_9POAL</name>
<proteinExistence type="predicted"/>
<evidence type="ECO:0000256" key="2">
    <source>
        <dbReference type="ARBA" id="ARBA00022840"/>
    </source>
</evidence>
<dbReference type="GO" id="GO:0034605">
    <property type="term" value="P:cellular response to heat"/>
    <property type="evidence" value="ECO:0007669"/>
    <property type="project" value="TreeGrafter"/>
</dbReference>